<evidence type="ECO:0000313" key="5">
    <source>
        <dbReference type="EMBL" id="AQA29264.1"/>
    </source>
</evidence>
<dbReference type="Pfam" id="PF07249">
    <property type="entry name" value="Cerato-platanin"/>
    <property type="match status" value="1"/>
</dbReference>
<dbReference type="Proteomes" id="UP000756132">
    <property type="component" value="Chromosome 10"/>
</dbReference>
<dbReference type="Gene3D" id="2.40.40.10">
    <property type="entry name" value="RlpA-like domain"/>
    <property type="match status" value="1"/>
</dbReference>
<dbReference type="OrthoDB" id="4898945at2759"/>
<dbReference type="InterPro" id="IPR010829">
    <property type="entry name" value="Cerato-platanin"/>
</dbReference>
<evidence type="ECO:0000313" key="6">
    <source>
        <dbReference type="EMBL" id="UJO22670.1"/>
    </source>
</evidence>
<accession>A0A1P8YXM6</accession>
<reference evidence="5" key="1">
    <citation type="submission" date="2016-10" db="EMBL/GenBank/DDBJ databases">
        <title>Novel effectors identified in the apoplast of Cladosporium fulvum-infected tomato.</title>
        <authorList>
            <person name="Mesarich C.H."/>
            <person name="de Wit P.J.G.M."/>
        </authorList>
    </citation>
    <scope>NUCLEOTIDE SEQUENCE</scope>
    <source>
        <strain evidence="5">0WU</strain>
    </source>
</reference>
<name>A0A1P8YXM6_PASFU</name>
<dbReference type="AlphaFoldDB" id="A0A1P8YXM6"/>
<keyword evidence="4" id="KW-0732">Signal</keyword>
<evidence type="ECO:0000313" key="7">
    <source>
        <dbReference type="Proteomes" id="UP000756132"/>
    </source>
</evidence>
<feature type="signal peptide" evidence="4">
    <location>
        <begin position="1"/>
        <end position="16"/>
    </location>
</feature>
<dbReference type="CDD" id="cd22778">
    <property type="entry name" value="DPBB_CEPL-like"/>
    <property type="match status" value="1"/>
</dbReference>
<comment type="similarity">
    <text evidence="2">Belongs to the cerato-platanin family.</text>
</comment>
<evidence type="ECO:0000256" key="2">
    <source>
        <dbReference type="ARBA" id="ARBA00010421"/>
    </source>
</evidence>
<gene>
    <name evidence="5" type="primary">Ecp45</name>
    <name evidence="6" type="ORF">CLAFUR5_11887</name>
</gene>
<proteinExistence type="inferred from homology"/>
<evidence type="ECO:0000256" key="3">
    <source>
        <dbReference type="ARBA" id="ARBA00022525"/>
    </source>
</evidence>
<sequence>MKTAGIISAIAAVASATTVSYDEGYDQAGRALTVVSCSDGDNGLITKYGYQTQGAIPGFPLIGGSSDIAGWNSPQCGKCYQVTYNGNSINFVAMDHVAQGVNLSKEAMDRLTGGQAVAKGRVEATVTQVDVSQCGLTPKRSIEFNA</sequence>
<organism evidence="5">
    <name type="scientific">Passalora fulva</name>
    <name type="common">Tomato leaf mold</name>
    <name type="synonym">Cladosporium fulvum</name>
    <dbReference type="NCBI Taxonomy" id="5499"/>
    <lineage>
        <taxon>Eukaryota</taxon>
        <taxon>Fungi</taxon>
        <taxon>Dikarya</taxon>
        <taxon>Ascomycota</taxon>
        <taxon>Pezizomycotina</taxon>
        <taxon>Dothideomycetes</taxon>
        <taxon>Dothideomycetidae</taxon>
        <taxon>Mycosphaerellales</taxon>
        <taxon>Mycosphaerellaceae</taxon>
        <taxon>Fulvia</taxon>
    </lineage>
</organism>
<dbReference type="InterPro" id="IPR036908">
    <property type="entry name" value="RlpA-like_sf"/>
</dbReference>
<dbReference type="OMA" id="QCGTCYG"/>
<keyword evidence="7" id="KW-1185">Reference proteome</keyword>
<dbReference type="EMBL" id="KX943093">
    <property type="protein sequence ID" value="AQA29264.1"/>
    <property type="molecule type" value="Genomic_DNA"/>
</dbReference>
<reference evidence="6" key="3">
    <citation type="journal article" date="2022" name="Microb. Genom.">
        <title>A chromosome-scale genome assembly of the tomato pathogen Cladosporium fulvum reveals a compartmentalized genome architecture and the presence of a dispensable chromosome.</title>
        <authorList>
            <person name="Zaccaron A.Z."/>
            <person name="Chen L.H."/>
            <person name="Samaras A."/>
            <person name="Stergiopoulos I."/>
        </authorList>
    </citation>
    <scope>NUCLEOTIDE SEQUENCE</scope>
    <source>
        <strain evidence="6">Race5_Kim</strain>
    </source>
</reference>
<dbReference type="EMBL" id="CP090172">
    <property type="protein sequence ID" value="UJO22670.1"/>
    <property type="molecule type" value="Genomic_DNA"/>
</dbReference>
<keyword evidence="3" id="KW-0964">Secreted</keyword>
<evidence type="ECO:0000256" key="1">
    <source>
        <dbReference type="ARBA" id="ARBA00004613"/>
    </source>
</evidence>
<dbReference type="GO" id="GO:0005576">
    <property type="term" value="C:extracellular region"/>
    <property type="evidence" value="ECO:0007669"/>
    <property type="project" value="UniProtKB-SubCell"/>
</dbReference>
<dbReference type="SUPFAM" id="SSF50685">
    <property type="entry name" value="Barwin-like endoglucanases"/>
    <property type="match status" value="1"/>
</dbReference>
<protein>
    <submittedName>
        <fullName evidence="6">Ecp45</fullName>
    </submittedName>
    <submittedName>
        <fullName evidence="5">Extracellular protein 45</fullName>
    </submittedName>
</protein>
<feature type="chain" id="PRO_5040573442" evidence="4">
    <location>
        <begin position="17"/>
        <end position="146"/>
    </location>
</feature>
<reference evidence="6" key="2">
    <citation type="submission" date="2021-12" db="EMBL/GenBank/DDBJ databases">
        <authorList>
            <person name="Zaccaron A."/>
            <person name="Stergiopoulos I."/>
        </authorList>
    </citation>
    <scope>NUCLEOTIDE SEQUENCE</scope>
    <source>
        <strain evidence="6">Race5_Kim</strain>
    </source>
</reference>
<comment type="subcellular location">
    <subcellularLocation>
        <location evidence="1">Secreted</location>
    </subcellularLocation>
</comment>
<evidence type="ECO:0000256" key="4">
    <source>
        <dbReference type="SAM" id="SignalP"/>
    </source>
</evidence>